<gene>
    <name evidence="2" type="primary">ywfE</name>
    <name evidence="2" type="ORF">ATOP_12850</name>
</gene>
<organism evidence="2 3">
    <name type="scientific">Granulimonas faecalis</name>
    <dbReference type="NCBI Taxonomy" id="2894155"/>
    <lineage>
        <taxon>Bacteria</taxon>
        <taxon>Bacillati</taxon>
        <taxon>Actinomycetota</taxon>
        <taxon>Coriobacteriia</taxon>
        <taxon>Coriobacteriales</taxon>
        <taxon>Kribbibacteriaceae</taxon>
        <taxon>Granulimonas</taxon>
    </lineage>
</organism>
<dbReference type="PANTHER" id="PTHR39209">
    <property type="match status" value="1"/>
</dbReference>
<reference evidence="2" key="1">
    <citation type="journal article" date="2022" name="Int. J. Syst. Evol. Microbiol.">
        <title>Granulimonas faecalis gen. nov., sp. nov., and Leptogranulimonas caecicola gen. nov., sp. nov., novel lactate-producing Atopobiaceae bacteria isolated from mouse intestines, and an emended description of the family Atopobiaceae.</title>
        <authorList>
            <person name="Morinaga K."/>
            <person name="Kusada H."/>
            <person name="Sakamoto S."/>
            <person name="Murakami T."/>
            <person name="Toyoda A."/>
            <person name="Mori H."/>
            <person name="Meng X.Y."/>
            <person name="Takashino M."/>
            <person name="Murotomi K."/>
            <person name="Tamaki H."/>
        </authorList>
    </citation>
    <scope>NUCLEOTIDE SEQUENCE</scope>
    <source>
        <strain evidence="2">OPF53</strain>
    </source>
</reference>
<dbReference type="SUPFAM" id="SSF56037">
    <property type="entry name" value="PheT/TilS domain"/>
    <property type="match status" value="1"/>
</dbReference>
<dbReference type="SMART" id="SM00873">
    <property type="entry name" value="B3_4"/>
    <property type="match status" value="1"/>
</dbReference>
<dbReference type="RefSeq" id="WP_135977103.1">
    <property type="nucleotide sequence ID" value="NZ_BQKC01000001.1"/>
</dbReference>
<proteinExistence type="predicted"/>
<dbReference type="GO" id="GO:0003723">
    <property type="term" value="F:RNA binding"/>
    <property type="evidence" value="ECO:0007669"/>
    <property type="project" value="InterPro"/>
</dbReference>
<dbReference type="Proteomes" id="UP001055025">
    <property type="component" value="Unassembled WGS sequence"/>
</dbReference>
<accession>A0AAV5B4D3</accession>
<evidence type="ECO:0000259" key="1">
    <source>
        <dbReference type="SMART" id="SM00873"/>
    </source>
</evidence>
<dbReference type="EMBL" id="BQKC01000001">
    <property type="protein sequence ID" value="GJM55630.1"/>
    <property type="molecule type" value="Genomic_DNA"/>
</dbReference>
<evidence type="ECO:0000313" key="3">
    <source>
        <dbReference type="Proteomes" id="UP001055025"/>
    </source>
</evidence>
<dbReference type="Gene3D" id="3.50.40.10">
    <property type="entry name" value="Phenylalanyl-trna Synthetase, Chain B, domain 3"/>
    <property type="match status" value="1"/>
</dbReference>
<name>A0AAV5B4D3_9ACTN</name>
<protein>
    <recommendedName>
        <fullName evidence="1">B3/B4 tRNA-binding domain-containing protein</fullName>
    </recommendedName>
</protein>
<keyword evidence="3" id="KW-1185">Reference proteome</keyword>
<comment type="caution">
    <text evidence="2">The sequence shown here is derived from an EMBL/GenBank/DDBJ whole genome shotgun (WGS) entry which is preliminary data.</text>
</comment>
<evidence type="ECO:0000313" key="2">
    <source>
        <dbReference type="EMBL" id="GJM55630.1"/>
    </source>
</evidence>
<sequence>MQRFVVEDSFWDLFPDASVACLVVRGMRTADEVGAEDRAAIAGLLEQANRDAARHLDSPTLAENAPVKVWREAYRSFKTKRGARCSIENLLKRVLKDNPVGPITPSVDLYNIVSLRHAFPVGGEDVNAFAGDLRLGVTEGGDAFWALGEEKDDPTLPGEVCYRDDEGAVCRCLNWRDGQRTALSDDSRDAFLVMESVDPGRSDDLAAAIDELGELVGRFLGGTVTARGTLTRESPELVIVED</sequence>
<dbReference type="Pfam" id="PF03483">
    <property type="entry name" value="B3_4"/>
    <property type="match status" value="1"/>
</dbReference>
<dbReference type="GO" id="GO:0004826">
    <property type="term" value="F:phenylalanine-tRNA ligase activity"/>
    <property type="evidence" value="ECO:0007669"/>
    <property type="project" value="InterPro"/>
</dbReference>
<feature type="domain" description="B3/B4 tRNA-binding" evidence="1">
    <location>
        <begin position="68"/>
        <end position="221"/>
    </location>
</feature>
<dbReference type="InterPro" id="IPR005146">
    <property type="entry name" value="B3/B4_tRNA-bd"/>
</dbReference>
<dbReference type="AlphaFoldDB" id="A0AAV5B4D3"/>
<dbReference type="PANTHER" id="PTHR39209:SF2">
    <property type="entry name" value="CYTOPLASMIC PROTEIN"/>
    <property type="match status" value="1"/>
</dbReference>
<dbReference type="InterPro" id="IPR020825">
    <property type="entry name" value="Phe-tRNA_synthase-like_B3/B4"/>
</dbReference>